<dbReference type="SUPFAM" id="SSF52540">
    <property type="entry name" value="P-loop containing nucleoside triphosphate hydrolases"/>
    <property type="match status" value="1"/>
</dbReference>
<dbReference type="OrthoDB" id="3192509at2"/>
<keyword evidence="1" id="KW-0808">Transferase</keyword>
<sequence length="212" mass="23376">MEPALLNDLAARARGLVTDERRALLGITGAPGAGKTTLAVALVQRLRADGVAVAHVPMDGFHLADAALVERGILDRKGAIETFDVHGYLALLRRLRTELDHDVLAPDFERTLEQPIAGAISVRPQDRLVVTEGNYLLDERDAWPEVRAALDETWFVEVPDDVRVERLVRRHVEFGKPDPEARAWVAHVDEPNARRIVARRSAADLVVDGALI</sequence>
<accession>A0A5M4FBU5</accession>
<keyword evidence="1" id="KW-0418">Kinase</keyword>
<evidence type="ECO:0000313" key="1">
    <source>
        <dbReference type="EMBL" id="KAA1395864.1"/>
    </source>
</evidence>
<dbReference type="PANTHER" id="PTHR10285">
    <property type="entry name" value="URIDINE KINASE"/>
    <property type="match status" value="1"/>
</dbReference>
<dbReference type="Gene3D" id="3.40.50.300">
    <property type="entry name" value="P-loop containing nucleotide triphosphate hydrolases"/>
    <property type="match status" value="3"/>
</dbReference>
<dbReference type="GO" id="GO:0016301">
    <property type="term" value="F:kinase activity"/>
    <property type="evidence" value="ECO:0007669"/>
    <property type="project" value="UniProtKB-KW"/>
</dbReference>
<keyword evidence="2" id="KW-1185">Reference proteome</keyword>
<comment type="caution">
    <text evidence="1">The sequence shown here is derived from an EMBL/GenBank/DDBJ whole genome shotgun (WGS) entry which is preliminary data.</text>
</comment>
<dbReference type="Pfam" id="PF13238">
    <property type="entry name" value="AAA_18"/>
    <property type="match status" value="1"/>
</dbReference>
<dbReference type="RefSeq" id="WP_149690513.1">
    <property type="nucleotide sequence ID" value="NZ_SDPQ02000003.1"/>
</dbReference>
<proteinExistence type="predicted"/>
<dbReference type="Proteomes" id="UP000380867">
    <property type="component" value="Unassembled WGS sequence"/>
</dbReference>
<evidence type="ECO:0000313" key="2">
    <source>
        <dbReference type="Proteomes" id="UP000380867"/>
    </source>
</evidence>
<organism evidence="1 2">
    <name type="scientific">Aeromicrobium ginsengisoli</name>
    <dbReference type="NCBI Taxonomy" id="363867"/>
    <lineage>
        <taxon>Bacteria</taxon>
        <taxon>Bacillati</taxon>
        <taxon>Actinomycetota</taxon>
        <taxon>Actinomycetes</taxon>
        <taxon>Propionibacteriales</taxon>
        <taxon>Nocardioidaceae</taxon>
        <taxon>Aeromicrobium</taxon>
    </lineage>
</organism>
<dbReference type="AlphaFoldDB" id="A0A5M4FBU5"/>
<dbReference type="NCBIfam" id="NF006743">
    <property type="entry name" value="PRK09270.1-2"/>
    <property type="match status" value="1"/>
</dbReference>
<gene>
    <name evidence="1" type="ORF">ESP70_017170</name>
</gene>
<protein>
    <submittedName>
        <fullName evidence="1">Nucleoside/nucleotide kinase family protein</fullName>
    </submittedName>
</protein>
<reference evidence="1" key="1">
    <citation type="submission" date="2019-09" db="EMBL/GenBank/DDBJ databases">
        <authorList>
            <person name="Li J."/>
        </authorList>
    </citation>
    <scope>NUCLEOTIDE SEQUENCE [LARGE SCALE GENOMIC DNA]</scope>
    <source>
        <strain evidence="1">JCM 14732</strain>
    </source>
</reference>
<name>A0A5M4FBU5_9ACTN</name>
<dbReference type="EMBL" id="SDPQ02000003">
    <property type="protein sequence ID" value="KAA1395864.1"/>
    <property type="molecule type" value="Genomic_DNA"/>
</dbReference>
<dbReference type="InterPro" id="IPR027417">
    <property type="entry name" value="P-loop_NTPase"/>
</dbReference>